<protein>
    <submittedName>
        <fullName evidence="2">Uncharacterized protein</fullName>
    </submittedName>
</protein>
<dbReference type="EMBL" id="DF933829">
    <property type="protein sequence ID" value="GAM37992.1"/>
    <property type="molecule type" value="Genomic_DNA"/>
</dbReference>
<reference evidence="3" key="1">
    <citation type="journal article" date="2015" name="Genome Announc.">
        <title>Draft genome sequence of Talaromyces cellulolyticus strain Y-94, a source of lignocellulosic biomass-degrading enzymes.</title>
        <authorList>
            <person name="Fujii T."/>
            <person name="Koike H."/>
            <person name="Sawayama S."/>
            <person name="Yano S."/>
            <person name="Inoue H."/>
        </authorList>
    </citation>
    <scope>NUCLEOTIDE SEQUENCE [LARGE SCALE GENOMIC DNA]</scope>
    <source>
        <strain evidence="3">Y-94</strain>
    </source>
</reference>
<comment type="caution">
    <text evidence="2">The sequence shown here is derived from an EMBL/GenBank/DDBJ whole genome shotgun (WGS) entry which is preliminary data.</text>
</comment>
<name>A0A6V8H9A3_TALPI</name>
<accession>A0A6V8H9A3</accession>
<evidence type="ECO:0000313" key="2">
    <source>
        <dbReference type="EMBL" id="GAM37992.1"/>
    </source>
</evidence>
<sequence>MQSSFQATIGTPFGRPQDSSNTVPLGSPDFLNENLRMPLLLFTDEEADTLVYIDPGPQQPGEANNHRSHRWVFGTQTTVQAIPHRIHSRKLLDTGSDVIKELFRPRNQARVRKRYGLTKDVPGGAKYAIDLTPPSEGDEAVIFMTELSCPMGVRKWAQMQSRWALPQSCVSGQDELEWIITEDDAAADPIVVYAEAIRKERDAFRKQHKKRAKQARNQAGKEAKIAENTQPEESPRRVLNWKGDLPSLRPDLDPPPSYEESEGSQLKATPAQEKPEPPKKVIKRLPGLPLDYSPTRHRTCLERFLHALEGLDPKLDTAPKLWTYFALAKILQVATHPAVYDHILVWLYNRSNTMFIEVNPELAYQIGCGIQNPALCQASFAILVGEESLLVLESSIKEEIPKRKALTLHGRSRESLDDTEVQRVEYASKVFLDRILNEFIKLAGSRMEWVAEVVKESLEKWILFDVAKHKQAVDELVDFCKLYIRGQIFQVLMQPSTPNTELSFHSNDSTEYPGIDYYAAHSAMPPFCRIFTRGFWKTLATDLPILTDAHVWIYSSIEELAPTLPNLKDQDSAAVRPISAAEVYRVFTKFHQAVGMTWLVDLELLQTATKKYLDKVATRIAGPPQYEPVASSTFDVPFDVVDTLVCLQEDELKFLPLWAGGFDDGTGGVFDDQSVPILEEGGFSTAGPSVHLGSVQDPDEVASMDSFESIRPDEAASTVHRASHEATDSHASTTVVSAPTASVSDFDLVEGVQGLDIRSANGSVVCGDDDAQMNESVEEDEFDYFNDEYDDDDDDDDDDDTIGSLSDVEDMRS</sequence>
<keyword evidence="3" id="KW-1185">Reference proteome</keyword>
<dbReference type="AlphaFoldDB" id="A0A6V8H9A3"/>
<organism evidence="2 3">
    <name type="scientific">Talaromyces pinophilus</name>
    <name type="common">Penicillium pinophilum</name>
    <dbReference type="NCBI Taxonomy" id="128442"/>
    <lineage>
        <taxon>Eukaryota</taxon>
        <taxon>Fungi</taxon>
        <taxon>Dikarya</taxon>
        <taxon>Ascomycota</taxon>
        <taxon>Pezizomycotina</taxon>
        <taxon>Eurotiomycetes</taxon>
        <taxon>Eurotiomycetidae</taxon>
        <taxon>Eurotiales</taxon>
        <taxon>Trichocomaceae</taxon>
        <taxon>Talaromyces</taxon>
        <taxon>Talaromyces sect. Talaromyces</taxon>
    </lineage>
</organism>
<feature type="region of interest" description="Disordered" evidence="1">
    <location>
        <begin position="204"/>
        <end position="287"/>
    </location>
</feature>
<evidence type="ECO:0000313" key="3">
    <source>
        <dbReference type="Proteomes" id="UP000053095"/>
    </source>
</evidence>
<dbReference type="Proteomes" id="UP000053095">
    <property type="component" value="Unassembled WGS sequence"/>
</dbReference>
<gene>
    <name evidence="2" type="ORF">TCE0_033r08376</name>
</gene>
<feature type="region of interest" description="Disordered" evidence="1">
    <location>
        <begin position="766"/>
        <end position="813"/>
    </location>
</feature>
<evidence type="ECO:0000256" key="1">
    <source>
        <dbReference type="SAM" id="MobiDB-lite"/>
    </source>
</evidence>
<feature type="region of interest" description="Disordered" evidence="1">
    <location>
        <begin position="1"/>
        <end position="27"/>
    </location>
</feature>
<proteinExistence type="predicted"/>
<feature type="compositionally biased region" description="Acidic residues" evidence="1">
    <location>
        <begin position="767"/>
        <end position="801"/>
    </location>
</feature>